<evidence type="ECO:0000256" key="3">
    <source>
        <dbReference type="ARBA" id="ARBA00022729"/>
    </source>
</evidence>
<evidence type="ECO:0000256" key="4">
    <source>
        <dbReference type="SAM" id="SignalP"/>
    </source>
</evidence>
<dbReference type="Proteomes" id="UP000028981">
    <property type="component" value="Unassembled WGS sequence"/>
</dbReference>
<dbReference type="GO" id="GO:1904680">
    <property type="term" value="F:peptide transmembrane transporter activity"/>
    <property type="evidence" value="ECO:0007669"/>
    <property type="project" value="TreeGrafter"/>
</dbReference>
<feature type="domain" description="Solute-binding protein family 5" evidence="5">
    <location>
        <begin position="74"/>
        <end position="433"/>
    </location>
</feature>
<dbReference type="GO" id="GO:0043190">
    <property type="term" value="C:ATP-binding cassette (ABC) transporter complex"/>
    <property type="evidence" value="ECO:0007669"/>
    <property type="project" value="InterPro"/>
</dbReference>
<dbReference type="PANTHER" id="PTHR30290">
    <property type="entry name" value="PERIPLASMIC BINDING COMPONENT OF ABC TRANSPORTER"/>
    <property type="match status" value="1"/>
</dbReference>
<dbReference type="RefSeq" id="WP_035087328.1">
    <property type="nucleotide sequence ID" value="NZ_JQGC01000033.1"/>
</dbReference>
<comment type="similarity">
    <text evidence="2">Belongs to the bacterial solute-binding protein 5 family.</text>
</comment>
<evidence type="ECO:0000313" key="6">
    <source>
        <dbReference type="EMBL" id="KFL29067.1"/>
    </source>
</evidence>
<reference evidence="6 7" key="1">
    <citation type="submission" date="2014-08" db="EMBL/GenBank/DDBJ databases">
        <authorList>
            <person name="Hassan Y.I."/>
            <person name="Lepp D."/>
            <person name="Zhou T."/>
        </authorList>
    </citation>
    <scope>NUCLEOTIDE SEQUENCE [LARGE SCALE GENOMIC DNA]</scope>
    <source>
        <strain evidence="6 7">IFO13584</strain>
    </source>
</reference>
<accession>A0A087LWR4</accession>
<evidence type="ECO:0000259" key="5">
    <source>
        <dbReference type="Pfam" id="PF00496"/>
    </source>
</evidence>
<dbReference type="Gene3D" id="3.40.190.10">
    <property type="entry name" value="Periplasmic binding protein-like II"/>
    <property type="match status" value="1"/>
</dbReference>
<dbReference type="AlphaFoldDB" id="A0A087LWR4"/>
<dbReference type="PIRSF" id="PIRSF002741">
    <property type="entry name" value="MppA"/>
    <property type="match status" value="1"/>
</dbReference>
<dbReference type="InterPro" id="IPR000914">
    <property type="entry name" value="SBP_5_dom"/>
</dbReference>
<evidence type="ECO:0000313" key="7">
    <source>
        <dbReference type="Proteomes" id="UP000028981"/>
    </source>
</evidence>
<feature type="chain" id="PRO_5001825646" evidence="4">
    <location>
        <begin position="20"/>
        <end position="532"/>
    </location>
</feature>
<dbReference type="SUPFAM" id="SSF53850">
    <property type="entry name" value="Periplasmic binding protein-like II"/>
    <property type="match status" value="1"/>
</dbReference>
<evidence type="ECO:0000256" key="1">
    <source>
        <dbReference type="ARBA" id="ARBA00004418"/>
    </source>
</evidence>
<dbReference type="EMBL" id="JQGC01000033">
    <property type="protein sequence ID" value="KFL29067.1"/>
    <property type="molecule type" value="Genomic_DNA"/>
</dbReference>
<dbReference type="GO" id="GO:0015833">
    <property type="term" value="P:peptide transport"/>
    <property type="evidence" value="ECO:0007669"/>
    <property type="project" value="TreeGrafter"/>
</dbReference>
<protein>
    <submittedName>
        <fullName evidence="6">Peptide ABC transporter substrate-binding protein</fullName>
    </submittedName>
</protein>
<gene>
    <name evidence="6" type="ORF">JP75_24085</name>
</gene>
<dbReference type="InterPro" id="IPR039424">
    <property type="entry name" value="SBP_5"/>
</dbReference>
<sequence>MTKTVARGLSLLLCGTMLAAVPSFAQDAQTGGTLRVVTYEPLCLDQNEGSSRNTQTALQDVYDRLVSEDLEGQFHPWIASEWAISDDGLSYAFTIRDGVLFHDGTALDAEAVRVNLQRWVDDKGAGGVPVESVAVDGNVVTVTLKSAYSPLLHDLSEPVLGFVSPASIEKYSKEDRCTGGPDITVGSGPFKVVARTSGQDLILERNDAYAWAPENAVHDGAAYLDRVELRFLTEDAVRVGAVESDQADIATGIPAIAVEDVEANDSLTLLRTEQPGIPWSFWVNQSKPALADVKVREALRIGVDYPSLIEAVFLGTATPAYSALTPGISFGYDAKLEGSWSYDPAAAAALLDEAGWVVGSDGIREKDGERLSLVSLSAVNWNNQQRELFAQGIQANLQQIGVEFTREVLDFATVDARFKANEYDLVDTSQSAAEPNLLFGAFQSEQLWETNTNWGFVNDPALDAELEAALATTDRDERIGHYVKAQEIIKDNAYLIPIANPQVLIAVNNRVQGVTFGTSGQVGSYYDVWLQQ</sequence>
<keyword evidence="7" id="KW-1185">Reference proteome</keyword>
<dbReference type="OrthoDB" id="9801912at2"/>
<dbReference type="STRING" id="46914.JP75_24085"/>
<dbReference type="InterPro" id="IPR030678">
    <property type="entry name" value="Peptide/Ni-bd"/>
</dbReference>
<dbReference type="PANTHER" id="PTHR30290:SF38">
    <property type="entry name" value="D,D-DIPEPTIDE-BINDING PERIPLASMIC PROTEIN DDPA-RELATED"/>
    <property type="match status" value="1"/>
</dbReference>
<proteinExistence type="inferred from homology"/>
<comment type="subcellular location">
    <subcellularLocation>
        <location evidence="1">Periplasm</location>
    </subcellularLocation>
</comment>
<keyword evidence="3 4" id="KW-0732">Signal</keyword>
<dbReference type="Pfam" id="PF00496">
    <property type="entry name" value="SBP_bac_5"/>
    <property type="match status" value="1"/>
</dbReference>
<feature type="signal peptide" evidence="4">
    <location>
        <begin position="1"/>
        <end position="19"/>
    </location>
</feature>
<organism evidence="6 7">
    <name type="scientific">Devosia riboflavina</name>
    <dbReference type="NCBI Taxonomy" id="46914"/>
    <lineage>
        <taxon>Bacteria</taxon>
        <taxon>Pseudomonadati</taxon>
        <taxon>Pseudomonadota</taxon>
        <taxon>Alphaproteobacteria</taxon>
        <taxon>Hyphomicrobiales</taxon>
        <taxon>Devosiaceae</taxon>
        <taxon>Devosia</taxon>
    </lineage>
</organism>
<evidence type="ECO:0000256" key="2">
    <source>
        <dbReference type="ARBA" id="ARBA00005695"/>
    </source>
</evidence>
<dbReference type="GO" id="GO:0030288">
    <property type="term" value="C:outer membrane-bounded periplasmic space"/>
    <property type="evidence" value="ECO:0007669"/>
    <property type="project" value="UniProtKB-ARBA"/>
</dbReference>
<name>A0A087LWR4_9HYPH</name>
<dbReference type="Gene3D" id="3.10.105.10">
    <property type="entry name" value="Dipeptide-binding Protein, Domain 3"/>
    <property type="match status" value="1"/>
</dbReference>
<comment type="caution">
    <text evidence="6">The sequence shown here is derived from an EMBL/GenBank/DDBJ whole genome shotgun (WGS) entry which is preliminary data.</text>
</comment>